<evidence type="ECO:0000256" key="1">
    <source>
        <dbReference type="ARBA" id="ARBA00034125"/>
    </source>
</evidence>
<keyword evidence="4" id="KW-1185">Reference proteome</keyword>
<feature type="domain" description="Threonine/serine exporter-like N-terminal" evidence="2">
    <location>
        <begin position="10"/>
        <end position="65"/>
    </location>
</feature>
<protein>
    <submittedName>
        <fullName evidence="3">Threonine/serine exporter family protein</fullName>
    </submittedName>
</protein>
<dbReference type="Proteomes" id="UP001315001">
    <property type="component" value="Unassembled WGS sequence"/>
</dbReference>
<proteinExistence type="inferred from homology"/>
<comment type="caution">
    <text evidence="3">The sequence shown here is derived from an EMBL/GenBank/DDBJ whole genome shotgun (WGS) entry which is preliminary data.</text>
</comment>
<organism evidence="3 4">
    <name type="scientific">Anaerobutyricum soehngenii</name>
    <dbReference type="NCBI Taxonomy" id="105843"/>
    <lineage>
        <taxon>Bacteria</taxon>
        <taxon>Bacillati</taxon>
        <taxon>Bacillota</taxon>
        <taxon>Clostridia</taxon>
        <taxon>Lachnospirales</taxon>
        <taxon>Lachnospiraceae</taxon>
        <taxon>Anaerobutyricum</taxon>
    </lineage>
</organism>
<name>A0ABS3ZPP4_9FIRM</name>
<evidence type="ECO:0000259" key="2">
    <source>
        <dbReference type="Pfam" id="PF06738"/>
    </source>
</evidence>
<dbReference type="RefSeq" id="WP_209294118.1">
    <property type="nucleotide sequence ID" value="NZ_JAFIQO010000237.1"/>
</dbReference>
<comment type="similarity">
    <text evidence="1">Belongs to the ThrE exporter (TC 2.A.79) family.</text>
</comment>
<evidence type="ECO:0000313" key="4">
    <source>
        <dbReference type="Proteomes" id="UP001315001"/>
    </source>
</evidence>
<accession>A0ABS3ZPP4</accession>
<dbReference type="InterPro" id="IPR010619">
    <property type="entry name" value="ThrE-like_N"/>
</dbReference>
<dbReference type="Pfam" id="PF06738">
    <property type="entry name" value="ThrE"/>
    <property type="match status" value="1"/>
</dbReference>
<gene>
    <name evidence="3" type="ORF">JYQ75_14420</name>
</gene>
<sequence>MEKELILSKILEIGEEMLVSGGETSRVEDSISRLCVIYHMKDINVYSIITNIIVTVTDEDGKSIQSDPVSVGKLKKI</sequence>
<evidence type="ECO:0000313" key="3">
    <source>
        <dbReference type="EMBL" id="MBP0058553.1"/>
    </source>
</evidence>
<dbReference type="EMBL" id="JAFIQO010000237">
    <property type="protein sequence ID" value="MBP0058553.1"/>
    <property type="molecule type" value="Genomic_DNA"/>
</dbReference>
<reference evidence="3 4" key="1">
    <citation type="submission" date="2021-02" db="EMBL/GenBank/DDBJ databases">
        <title>Lactate utilizing bacteria of the human gut.</title>
        <authorList>
            <person name="Sheridan P.O."/>
        </authorList>
    </citation>
    <scope>NUCLEOTIDE SEQUENCE [LARGE SCALE GENOMIC DNA]</scope>
    <source>
        <strain evidence="3 4">HTF-83D</strain>
    </source>
</reference>